<feature type="compositionally biased region" description="Basic and acidic residues" evidence="1">
    <location>
        <begin position="1"/>
        <end position="10"/>
    </location>
</feature>
<keyword evidence="2" id="KW-0812">Transmembrane</keyword>
<keyword evidence="2" id="KW-1133">Transmembrane helix</keyword>
<name>A0A1W0WUT7_HYPEX</name>
<dbReference type="AlphaFoldDB" id="A0A1W0WUT7"/>
<feature type="transmembrane region" description="Helical" evidence="2">
    <location>
        <begin position="70"/>
        <end position="88"/>
    </location>
</feature>
<gene>
    <name evidence="3" type="ORF">BV898_07033</name>
</gene>
<evidence type="ECO:0000313" key="4">
    <source>
        <dbReference type="Proteomes" id="UP000192578"/>
    </source>
</evidence>
<evidence type="ECO:0000256" key="2">
    <source>
        <dbReference type="SAM" id="Phobius"/>
    </source>
</evidence>
<keyword evidence="2" id="KW-0472">Membrane</keyword>
<proteinExistence type="predicted"/>
<feature type="compositionally biased region" description="Polar residues" evidence="1">
    <location>
        <begin position="11"/>
        <end position="27"/>
    </location>
</feature>
<keyword evidence="4" id="KW-1185">Reference proteome</keyword>
<protein>
    <submittedName>
        <fullName evidence="3">Uncharacterized protein</fullName>
    </submittedName>
</protein>
<reference evidence="4" key="1">
    <citation type="submission" date="2017-01" db="EMBL/GenBank/DDBJ databases">
        <title>Comparative genomics of anhydrobiosis in the tardigrade Hypsibius dujardini.</title>
        <authorList>
            <person name="Yoshida Y."/>
            <person name="Koutsovoulos G."/>
            <person name="Laetsch D."/>
            <person name="Stevens L."/>
            <person name="Kumar S."/>
            <person name="Horikawa D."/>
            <person name="Ishino K."/>
            <person name="Komine S."/>
            <person name="Tomita M."/>
            <person name="Blaxter M."/>
            <person name="Arakawa K."/>
        </authorList>
    </citation>
    <scope>NUCLEOTIDE SEQUENCE [LARGE SCALE GENOMIC DNA]</scope>
    <source>
        <strain evidence="4">Z151</strain>
    </source>
</reference>
<organism evidence="3 4">
    <name type="scientific">Hypsibius exemplaris</name>
    <name type="common">Freshwater tardigrade</name>
    <dbReference type="NCBI Taxonomy" id="2072580"/>
    <lineage>
        <taxon>Eukaryota</taxon>
        <taxon>Metazoa</taxon>
        <taxon>Ecdysozoa</taxon>
        <taxon>Tardigrada</taxon>
        <taxon>Eutardigrada</taxon>
        <taxon>Parachela</taxon>
        <taxon>Hypsibioidea</taxon>
        <taxon>Hypsibiidae</taxon>
        <taxon>Hypsibius</taxon>
    </lineage>
</organism>
<dbReference type="Proteomes" id="UP000192578">
    <property type="component" value="Unassembled WGS sequence"/>
</dbReference>
<feature type="region of interest" description="Disordered" evidence="1">
    <location>
        <begin position="1"/>
        <end position="54"/>
    </location>
</feature>
<comment type="caution">
    <text evidence="3">The sequence shown here is derived from an EMBL/GenBank/DDBJ whole genome shotgun (WGS) entry which is preliminary data.</text>
</comment>
<evidence type="ECO:0000256" key="1">
    <source>
        <dbReference type="SAM" id="MobiDB-lite"/>
    </source>
</evidence>
<dbReference type="EMBL" id="MTYJ01000044">
    <property type="protein sequence ID" value="OQV18978.1"/>
    <property type="molecule type" value="Genomic_DNA"/>
</dbReference>
<accession>A0A1W0WUT7</accession>
<evidence type="ECO:0000313" key="3">
    <source>
        <dbReference type="EMBL" id="OQV18978.1"/>
    </source>
</evidence>
<sequence>MSSRNKDGKTPHTNTTGASGQFTNTSAQPPPSSNKWGDGSGWSPLNSSNRPIFTIRPPLTRADLPWKMKTRWYVALYVVVVGGYWTYLKWRDQPAMPPRAEADDRAAVT</sequence>